<dbReference type="Proteomes" id="UP000766486">
    <property type="component" value="Unassembled WGS sequence"/>
</dbReference>
<organism evidence="1 2">
    <name type="scientific">Bionectria ochroleuca</name>
    <name type="common">Gliocladium roseum</name>
    <dbReference type="NCBI Taxonomy" id="29856"/>
    <lineage>
        <taxon>Eukaryota</taxon>
        <taxon>Fungi</taxon>
        <taxon>Dikarya</taxon>
        <taxon>Ascomycota</taxon>
        <taxon>Pezizomycotina</taxon>
        <taxon>Sordariomycetes</taxon>
        <taxon>Hypocreomycetidae</taxon>
        <taxon>Hypocreales</taxon>
        <taxon>Bionectriaceae</taxon>
        <taxon>Clonostachys</taxon>
    </lineage>
</organism>
<evidence type="ECO:0000313" key="2">
    <source>
        <dbReference type="Proteomes" id="UP000766486"/>
    </source>
</evidence>
<accession>A0ABY6UGR8</accession>
<gene>
    <name evidence="1" type="ORF">CLO192961_LOCUS283961</name>
</gene>
<protein>
    <submittedName>
        <fullName evidence="1">Uncharacterized protein</fullName>
    </submittedName>
</protein>
<evidence type="ECO:0000313" key="1">
    <source>
        <dbReference type="EMBL" id="VUC30404.1"/>
    </source>
</evidence>
<keyword evidence="2" id="KW-1185">Reference proteome</keyword>
<dbReference type="EMBL" id="CABFNS010000819">
    <property type="protein sequence ID" value="VUC30404.1"/>
    <property type="molecule type" value="Genomic_DNA"/>
</dbReference>
<proteinExistence type="predicted"/>
<reference evidence="1 2" key="1">
    <citation type="submission" date="2019-06" db="EMBL/GenBank/DDBJ databases">
        <authorList>
            <person name="Broberg M."/>
        </authorList>
    </citation>
    <scope>NUCLEOTIDE SEQUENCE [LARGE SCALE GENOMIC DNA]</scope>
</reference>
<sequence length="106" mass="11585">MVEMKGGVQIPEPCGSSSEVRMWSEAWIQNKAISVLPVEPGLRIGRPSWPAGSVSSARGWCEDMTNRSQCTHSVALSKARKSCPETCRARDPPSHASIMVRLYLTA</sequence>
<name>A0ABY6UGR8_BIOOC</name>
<comment type="caution">
    <text evidence="1">The sequence shown here is derived from an EMBL/GenBank/DDBJ whole genome shotgun (WGS) entry which is preliminary data.</text>
</comment>